<protein>
    <recommendedName>
        <fullName evidence="3">XRE family transcriptional regulator</fullName>
    </recommendedName>
</protein>
<keyword evidence="2" id="KW-1185">Reference proteome</keyword>
<accession>A0ABN2C1S9</accession>
<proteinExistence type="predicted"/>
<dbReference type="SUPFAM" id="SSF47413">
    <property type="entry name" value="lambda repressor-like DNA-binding domains"/>
    <property type="match status" value="1"/>
</dbReference>
<evidence type="ECO:0000313" key="1">
    <source>
        <dbReference type="EMBL" id="GAA1550796.1"/>
    </source>
</evidence>
<dbReference type="EMBL" id="BAAANV010000053">
    <property type="protein sequence ID" value="GAA1550796.1"/>
    <property type="molecule type" value="Genomic_DNA"/>
</dbReference>
<organism evidence="1 2">
    <name type="scientific">Dermacoccus barathri</name>
    <dbReference type="NCBI Taxonomy" id="322601"/>
    <lineage>
        <taxon>Bacteria</taxon>
        <taxon>Bacillati</taxon>
        <taxon>Actinomycetota</taxon>
        <taxon>Actinomycetes</taxon>
        <taxon>Micrococcales</taxon>
        <taxon>Dermacoccaceae</taxon>
        <taxon>Dermacoccus</taxon>
    </lineage>
</organism>
<dbReference type="Proteomes" id="UP001501288">
    <property type="component" value="Unassembled WGS sequence"/>
</dbReference>
<dbReference type="Gene3D" id="1.10.260.40">
    <property type="entry name" value="lambda repressor-like DNA-binding domains"/>
    <property type="match status" value="1"/>
</dbReference>
<dbReference type="CDD" id="cd00093">
    <property type="entry name" value="HTH_XRE"/>
    <property type="match status" value="1"/>
</dbReference>
<evidence type="ECO:0008006" key="3">
    <source>
        <dbReference type="Google" id="ProtNLM"/>
    </source>
</evidence>
<dbReference type="RefSeq" id="WP_346030788.1">
    <property type="nucleotide sequence ID" value="NZ_BAAANV010000053.1"/>
</dbReference>
<reference evidence="1 2" key="1">
    <citation type="journal article" date="2019" name="Int. J. Syst. Evol. Microbiol.">
        <title>The Global Catalogue of Microorganisms (GCM) 10K type strain sequencing project: providing services to taxonomists for standard genome sequencing and annotation.</title>
        <authorList>
            <consortium name="The Broad Institute Genomics Platform"/>
            <consortium name="The Broad Institute Genome Sequencing Center for Infectious Disease"/>
            <person name="Wu L."/>
            <person name="Ma J."/>
        </authorList>
    </citation>
    <scope>NUCLEOTIDE SEQUENCE [LARGE SCALE GENOMIC DNA]</scope>
    <source>
        <strain evidence="1 2">JCM 14588</strain>
    </source>
</reference>
<dbReference type="InterPro" id="IPR010982">
    <property type="entry name" value="Lambda_DNA-bd_dom_sf"/>
</dbReference>
<name>A0ABN2C1S9_9MICO</name>
<evidence type="ECO:0000313" key="2">
    <source>
        <dbReference type="Proteomes" id="UP001501288"/>
    </source>
</evidence>
<comment type="caution">
    <text evidence="1">The sequence shown here is derived from an EMBL/GenBank/DDBJ whole genome shotgun (WGS) entry which is preliminary data.</text>
</comment>
<sequence length="100" mass="10882">MSTERTPRTARYIESGQWPDATLTPDAPAHVARVQAMCRRLRDRIDDTGESARSVAHRAGIAPSTVTRVLQGQTWCDVATLAALEDALGVDVWLPHGSTD</sequence>
<dbReference type="InterPro" id="IPR001387">
    <property type="entry name" value="Cro/C1-type_HTH"/>
</dbReference>
<gene>
    <name evidence="1" type="ORF">GCM10009762_24850</name>
</gene>
<dbReference type="Pfam" id="PF13560">
    <property type="entry name" value="HTH_31"/>
    <property type="match status" value="1"/>
</dbReference>